<feature type="transmembrane region" description="Helical" evidence="1">
    <location>
        <begin position="30"/>
        <end position="51"/>
    </location>
</feature>
<evidence type="ECO:0000313" key="2">
    <source>
        <dbReference type="EMBL" id="TQL50105.1"/>
    </source>
</evidence>
<dbReference type="Proteomes" id="UP000319516">
    <property type="component" value="Unassembled WGS sequence"/>
</dbReference>
<name>A0A542YPT3_9MICO</name>
<feature type="transmembrane region" description="Helical" evidence="1">
    <location>
        <begin position="104"/>
        <end position="125"/>
    </location>
</feature>
<organism evidence="2 3">
    <name type="scientific">Ornithinicoccus hortensis</name>
    <dbReference type="NCBI Taxonomy" id="82346"/>
    <lineage>
        <taxon>Bacteria</taxon>
        <taxon>Bacillati</taxon>
        <taxon>Actinomycetota</taxon>
        <taxon>Actinomycetes</taxon>
        <taxon>Micrococcales</taxon>
        <taxon>Intrasporangiaceae</taxon>
        <taxon>Ornithinicoccus</taxon>
    </lineage>
</organism>
<comment type="caution">
    <text evidence="2">The sequence shown here is derived from an EMBL/GenBank/DDBJ whole genome shotgun (WGS) entry which is preliminary data.</text>
</comment>
<feature type="transmembrane region" description="Helical" evidence="1">
    <location>
        <begin position="137"/>
        <end position="162"/>
    </location>
</feature>
<keyword evidence="1" id="KW-0472">Membrane</keyword>
<feature type="transmembrane region" description="Helical" evidence="1">
    <location>
        <begin position="6"/>
        <end position="23"/>
    </location>
</feature>
<gene>
    <name evidence="2" type="ORF">FB467_1207</name>
</gene>
<keyword evidence="1" id="KW-1133">Transmembrane helix</keyword>
<sequence length="197" mass="20259">MFRALEAVGVLAPIGGIVLMIMYRQRARTGVTWGIAGAVVALAASIVGFLGPRLSLFSGGGASGEAFLGTMRAWALLRVALLAVSVILVVIGAFAGRQGGRTPVAWLSTGLALVAVGSALTFVHVGLGTNNEDLSEILGLLVETAQFALLGLGVLLLCLAVVSGRPTADGRREPAAAVANAAIKAKQFYDRAHVNRR</sequence>
<keyword evidence="3" id="KW-1185">Reference proteome</keyword>
<dbReference type="EMBL" id="VFOP01000001">
    <property type="protein sequence ID" value="TQL50105.1"/>
    <property type="molecule type" value="Genomic_DNA"/>
</dbReference>
<accession>A0A542YPT3</accession>
<dbReference type="AlphaFoldDB" id="A0A542YPT3"/>
<proteinExistence type="predicted"/>
<evidence type="ECO:0000313" key="3">
    <source>
        <dbReference type="Proteomes" id="UP000319516"/>
    </source>
</evidence>
<reference evidence="2 3" key="1">
    <citation type="submission" date="2019-06" db="EMBL/GenBank/DDBJ databases">
        <title>Sequencing the genomes of 1000 actinobacteria strains.</title>
        <authorList>
            <person name="Klenk H.-P."/>
        </authorList>
    </citation>
    <scope>NUCLEOTIDE SEQUENCE [LARGE SCALE GENOMIC DNA]</scope>
    <source>
        <strain evidence="2 3">DSM 12335</strain>
    </source>
</reference>
<keyword evidence="1" id="KW-0812">Transmembrane</keyword>
<protein>
    <submittedName>
        <fullName evidence="2">Uncharacterized protein</fullName>
    </submittedName>
</protein>
<feature type="transmembrane region" description="Helical" evidence="1">
    <location>
        <begin position="71"/>
        <end position="95"/>
    </location>
</feature>
<evidence type="ECO:0000256" key="1">
    <source>
        <dbReference type="SAM" id="Phobius"/>
    </source>
</evidence>